<reference evidence="1 3" key="2">
    <citation type="journal article" date="2014" name="BMC Genomics">
        <title>An improved genome release (version Mt4.0) for the model legume Medicago truncatula.</title>
        <authorList>
            <person name="Tang H."/>
            <person name="Krishnakumar V."/>
            <person name="Bidwell S."/>
            <person name="Rosen B."/>
            <person name="Chan A."/>
            <person name="Zhou S."/>
            <person name="Gentzbittel L."/>
            <person name="Childs K.L."/>
            <person name="Yandell M."/>
            <person name="Gundlach H."/>
            <person name="Mayer K.F."/>
            <person name="Schwartz D.C."/>
            <person name="Town C.D."/>
        </authorList>
    </citation>
    <scope>GENOME REANNOTATION</scope>
    <source>
        <strain evidence="2 3">cv. Jemalong A17</strain>
    </source>
</reference>
<evidence type="ECO:0000313" key="1">
    <source>
        <dbReference type="EMBL" id="AES75351.1"/>
    </source>
</evidence>
<dbReference type="AlphaFoldDB" id="G7KIE2"/>
<dbReference type="EMBL" id="CM001222">
    <property type="protein sequence ID" value="AES75351.1"/>
    <property type="molecule type" value="Genomic_DNA"/>
</dbReference>
<accession>G7KIE2</accession>
<sequence length="278" mass="31628">MTTAPPLPNPIFSWPCLQANPIPPPKSNPQPKIIQSKQQKTFGDDRVIQIPDDENGAGLEACKHNFHGRIIWPKGSNPITVKNLRTKLLGFCKDIKGWGVTSIGKGFYVFSFSGIEDIRRMRSIGSWNLSPGLLKIFAWSKDFIVKNGICKKRCFKMLPEITDVVDSIEVDNITEPISDMLDVCEDWERLKRNHKVDVVLASHLARYVKNGITKSIEETYSFNHELGDVRESINYKLCSNICLITKIRVQPYQGEKYLAKDVGTMRSWFLNFDPANKI</sequence>
<reference evidence="1 3" key="1">
    <citation type="journal article" date="2011" name="Nature">
        <title>The Medicago genome provides insight into the evolution of rhizobial symbioses.</title>
        <authorList>
            <person name="Young N.D."/>
            <person name="Debelle F."/>
            <person name="Oldroyd G.E."/>
            <person name="Geurts R."/>
            <person name="Cannon S.B."/>
            <person name="Udvardi M.K."/>
            <person name="Benedito V.A."/>
            <person name="Mayer K.F."/>
            <person name="Gouzy J."/>
            <person name="Schoof H."/>
            <person name="Van de Peer Y."/>
            <person name="Proost S."/>
            <person name="Cook D.R."/>
            <person name="Meyers B.C."/>
            <person name="Spannagl M."/>
            <person name="Cheung F."/>
            <person name="De Mita S."/>
            <person name="Krishnakumar V."/>
            <person name="Gundlach H."/>
            <person name="Zhou S."/>
            <person name="Mudge J."/>
            <person name="Bharti A.K."/>
            <person name="Murray J.D."/>
            <person name="Naoumkina M.A."/>
            <person name="Rosen B."/>
            <person name="Silverstein K.A."/>
            <person name="Tang H."/>
            <person name="Rombauts S."/>
            <person name="Zhao P.X."/>
            <person name="Zhou P."/>
            <person name="Barbe V."/>
            <person name="Bardou P."/>
            <person name="Bechner M."/>
            <person name="Bellec A."/>
            <person name="Berger A."/>
            <person name="Berges H."/>
            <person name="Bidwell S."/>
            <person name="Bisseling T."/>
            <person name="Choisne N."/>
            <person name="Couloux A."/>
            <person name="Denny R."/>
            <person name="Deshpande S."/>
            <person name="Dai X."/>
            <person name="Doyle J.J."/>
            <person name="Dudez A.M."/>
            <person name="Farmer A.D."/>
            <person name="Fouteau S."/>
            <person name="Franken C."/>
            <person name="Gibelin C."/>
            <person name="Gish J."/>
            <person name="Goldstein S."/>
            <person name="Gonzalez A.J."/>
            <person name="Green P.J."/>
            <person name="Hallab A."/>
            <person name="Hartog M."/>
            <person name="Hua A."/>
            <person name="Humphray S.J."/>
            <person name="Jeong D.H."/>
            <person name="Jing Y."/>
            <person name="Jocker A."/>
            <person name="Kenton S.M."/>
            <person name="Kim D.J."/>
            <person name="Klee K."/>
            <person name="Lai H."/>
            <person name="Lang C."/>
            <person name="Lin S."/>
            <person name="Macmil S.L."/>
            <person name="Magdelenat G."/>
            <person name="Matthews L."/>
            <person name="McCorrison J."/>
            <person name="Monaghan E.L."/>
            <person name="Mun J.H."/>
            <person name="Najar F.Z."/>
            <person name="Nicholson C."/>
            <person name="Noirot C."/>
            <person name="O'Bleness M."/>
            <person name="Paule C.R."/>
            <person name="Poulain J."/>
            <person name="Prion F."/>
            <person name="Qin B."/>
            <person name="Qu C."/>
            <person name="Retzel E.F."/>
            <person name="Riddle C."/>
            <person name="Sallet E."/>
            <person name="Samain S."/>
            <person name="Samson N."/>
            <person name="Sanders I."/>
            <person name="Saurat O."/>
            <person name="Scarpelli C."/>
            <person name="Schiex T."/>
            <person name="Segurens B."/>
            <person name="Severin A.J."/>
            <person name="Sherrier D.J."/>
            <person name="Shi R."/>
            <person name="Sims S."/>
            <person name="Singer S.R."/>
            <person name="Sinharoy S."/>
            <person name="Sterck L."/>
            <person name="Viollet A."/>
            <person name="Wang B.B."/>
            <person name="Wang K."/>
            <person name="Wang M."/>
            <person name="Wang X."/>
            <person name="Warfsmann J."/>
            <person name="Weissenbach J."/>
            <person name="White D.D."/>
            <person name="White J.D."/>
            <person name="Wiley G.B."/>
            <person name="Wincker P."/>
            <person name="Xing Y."/>
            <person name="Yang L."/>
            <person name="Yao Z."/>
            <person name="Ying F."/>
            <person name="Zhai J."/>
            <person name="Zhou L."/>
            <person name="Zuber A."/>
            <person name="Denarie J."/>
            <person name="Dixon R.A."/>
            <person name="May G.D."/>
            <person name="Schwartz D.C."/>
            <person name="Rogers J."/>
            <person name="Quetier F."/>
            <person name="Town C.D."/>
            <person name="Roe B.A."/>
        </authorList>
    </citation>
    <scope>NUCLEOTIDE SEQUENCE [LARGE SCALE GENOMIC DNA]</scope>
    <source>
        <strain evidence="1">A17</strain>
        <strain evidence="2 3">cv. Jemalong A17</strain>
    </source>
</reference>
<proteinExistence type="predicted"/>
<dbReference type="InterPro" id="IPR055336">
    <property type="entry name" value="At4g00755-like"/>
</dbReference>
<evidence type="ECO:0000313" key="2">
    <source>
        <dbReference type="EnsemblPlants" id="AES75351"/>
    </source>
</evidence>
<dbReference type="PaxDb" id="3880-AES75351"/>
<name>G7KIE2_MEDTR</name>
<organism evidence="1 3">
    <name type="scientific">Medicago truncatula</name>
    <name type="common">Barrel medic</name>
    <name type="synonym">Medicago tribuloides</name>
    <dbReference type="NCBI Taxonomy" id="3880"/>
    <lineage>
        <taxon>Eukaryota</taxon>
        <taxon>Viridiplantae</taxon>
        <taxon>Streptophyta</taxon>
        <taxon>Embryophyta</taxon>
        <taxon>Tracheophyta</taxon>
        <taxon>Spermatophyta</taxon>
        <taxon>Magnoliopsida</taxon>
        <taxon>eudicotyledons</taxon>
        <taxon>Gunneridae</taxon>
        <taxon>Pentapetalae</taxon>
        <taxon>rosids</taxon>
        <taxon>fabids</taxon>
        <taxon>Fabales</taxon>
        <taxon>Fabaceae</taxon>
        <taxon>Papilionoideae</taxon>
        <taxon>50 kb inversion clade</taxon>
        <taxon>NPAAA clade</taxon>
        <taxon>Hologalegina</taxon>
        <taxon>IRL clade</taxon>
        <taxon>Trifolieae</taxon>
        <taxon>Medicago</taxon>
    </lineage>
</organism>
<gene>
    <name evidence="1" type="ordered locus">MTR_6g042480</name>
</gene>
<protein>
    <submittedName>
        <fullName evidence="1">DUF4283 domain protein</fullName>
    </submittedName>
</protein>
<reference evidence="2" key="3">
    <citation type="submission" date="2015-04" db="UniProtKB">
        <authorList>
            <consortium name="EnsemblPlants"/>
        </authorList>
    </citation>
    <scope>IDENTIFICATION</scope>
    <source>
        <strain evidence="2">cv. Jemalong A17</strain>
    </source>
</reference>
<dbReference type="HOGENOM" id="CLU_1002455_0_0_1"/>
<dbReference type="PANTHER" id="PTHR39741">
    <property type="entry name" value="F-BOX DOMAIN CONTAINING PROTEIN, EXPRESSED"/>
    <property type="match status" value="1"/>
</dbReference>
<dbReference type="PANTHER" id="PTHR39741:SF2">
    <property type="entry name" value="F-BOX DOMAIN-CONTAINING PROTEIN"/>
    <property type="match status" value="1"/>
</dbReference>
<dbReference type="EnsemblPlants" id="AES75351">
    <property type="protein sequence ID" value="AES75351"/>
    <property type="gene ID" value="MTR_6g042480"/>
</dbReference>
<evidence type="ECO:0000313" key="3">
    <source>
        <dbReference type="Proteomes" id="UP000002051"/>
    </source>
</evidence>
<keyword evidence="3" id="KW-1185">Reference proteome</keyword>
<dbReference type="Proteomes" id="UP000002051">
    <property type="component" value="Chromosome 6"/>
</dbReference>